<dbReference type="AlphaFoldDB" id="A1WV66"/>
<keyword evidence="1" id="KW-0808">Transferase</keyword>
<dbReference type="KEGG" id="hha:Hhal_0802"/>
<dbReference type="Proteomes" id="UP000000647">
    <property type="component" value="Chromosome"/>
</dbReference>
<dbReference type="OrthoDB" id="1022767at2"/>
<protein>
    <submittedName>
        <fullName evidence="1">Mn2+-dependent serine/threonine protein kinase</fullName>
    </submittedName>
</protein>
<accession>A1WV66</accession>
<name>A1WV66_HALHL</name>
<dbReference type="SUPFAM" id="SSF56112">
    <property type="entry name" value="Protein kinase-like (PK-like)"/>
    <property type="match status" value="1"/>
</dbReference>
<evidence type="ECO:0000313" key="2">
    <source>
        <dbReference type="Proteomes" id="UP000000647"/>
    </source>
</evidence>
<keyword evidence="2" id="KW-1185">Reference proteome</keyword>
<keyword evidence="1" id="KW-0723">Serine/threonine-protein kinase</keyword>
<evidence type="ECO:0000313" key="1">
    <source>
        <dbReference type="EMBL" id="ABM61578.1"/>
    </source>
</evidence>
<sequence>MRCHTLEETPAEELRTAAERLLMAGTAPDGAELVARRKSRVYRYPREDGRVVYLKHYCATQPKERLKRLVRNPVRNLALWQRLDGLGIETPHPLLIAEHGRESVLVTAEVAHTTARQWLRDGRPLEPSLLAALGTTWGRLHTHGMQYVDPSPANVFIPDPIPEALGLLDLDSLYQVGWIPEWLARQRLGQLFSRWSAECAKQDQPPPDPEAFLAFWQAYGAVTGRPTRSHALAVARRVEERTARGRGARAGDRLAATARRWRERVLETR</sequence>
<dbReference type="STRING" id="349124.Hhal_0802"/>
<dbReference type="HOGENOM" id="CLU_1033530_0_0_6"/>
<proteinExistence type="predicted"/>
<gene>
    <name evidence="1" type="ordered locus">Hhal_0802</name>
</gene>
<reference evidence="2" key="1">
    <citation type="submission" date="2006-12" db="EMBL/GenBank/DDBJ databases">
        <title>Complete sequence of Halorhodospira halophila SL1.</title>
        <authorList>
            <consortium name="US DOE Joint Genome Institute"/>
            <person name="Copeland A."/>
            <person name="Lucas S."/>
            <person name="Lapidus A."/>
            <person name="Barry K."/>
            <person name="Detter J.C."/>
            <person name="Glavina del Rio T."/>
            <person name="Hammon N."/>
            <person name="Israni S."/>
            <person name="Dalin E."/>
            <person name="Tice H."/>
            <person name="Pitluck S."/>
            <person name="Saunders E."/>
            <person name="Brettin T."/>
            <person name="Bruce D."/>
            <person name="Han C."/>
            <person name="Tapia R."/>
            <person name="Schmutz J."/>
            <person name="Larimer F."/>
            <person name="Land M."/>
            <person name="Hauser L."/>
            <person name="Kyrpides N."/>
            <person name="Mikhailova N."/>
            <person name="Hoff W."/>
            <person name="Richardson P."/>
        </authorList>
    </citation>
    <scope>NUCLEOTIDE SEQUENCE [LARGE SCALE GENOMIC DNA]</scope>
    <source>
        <strain evidence="2">DSM 244 / SL1</strain>
    </source>
</reference>
<organism evidence="1 2">
    <name type="scientific">Halorhodospira halophila (strain DSM 244 / SL1)</name>
    <name type="common">Ectothiorhodospira halophila (strain DSM 244 / SL1)</name>
    <dbReference type="NCBI Taxonomy" id="349124"/>
    <lineage>
        <taxon>Bacteria</taxon>
        <taxon>Pseudomonadati</taxon>
        <taxon>Pseudomonadota</taxon>
        <taxon>Gammaproteobacteria</taxon>
        <taxon>Chromatiales</taxon>
        <taxon>Ectothiorhodospiraceae</taxon>
        <taxon>Halorhodospira</taxon>
    </lineage>
</organism>
<dbReference type="GO" id="GO:0004674">
    <property type="term" value="F:protein serine/threonine kinase activity"/>
    <property type="evidence" value="ECO:0007669"/>
    <property type="project" value="UniProtKB-KW"/>
</dbReference>
<dbReference type="EMBL" id="CP000544">
    <property type="protein sequence ID" value="ABM61578.1"/>
    <property type="molecule type" value="Genomic_DNA"/>
</dbReference>
<keyword evidence="1" id="KW-0418">Kinase</keyword>
<dbReference type="RefSeq" id="WP_011813601.1">
    <property type="nucleotide sequence ID" value="NC_008789.1"/>
</dbReference>
<dbReference type="InterPro" id="IPR011009">
    <property type="entry name" value="Kinase-like_dom_sf"/>
</dbReference>
<reference evidence="1 2" key="2">
    <citation type="journal article" date="2013" name="Stand. Genomic Sci.">
        <title>Complete genome sequence of Halorhodospira halophila SL1.</title>
        <authorList>
            <person name="Challacombe J.F."/>
            <person name="Majid S."/>
            <person name="Deole R."/>
            <person name="Brettin T.S."/>
            <person name="Bruce D."/>
            <person name="Delano S.F."/>
            <person name="Detter J.C."/>
            <person name="Gleasner C.D."/>
            <person name="Han C.S."/>
            <person name="Misra M."/>
            <person name="Reitenga K.G."/>
            <person name="Mikhailova N."/>
            <person name="Woyke T."/>
            <person name="Pitluck S."/>
            <person name="Nolan M."/>
            <person name="Land M.L."/>
            <person name="Saunders E."/>
            <person name="Tapia R."/>
            <person name="Lapidus A."/>
            <person name="Ivanova N."/>
            <person name="Hoff W.D."/>
        </authorList>
    </citation>
    <scope>NUCLEOTIDE SEQUENCE [LARGE SCALE GENOMIC DNA]</scope>
    <source>
        <strain evidence="2">DSM 244 / SL1</strain>
    </source>
</reference>
<dbReference type="eggNOG" id="COG3642">
    <property type="taxonomic scope" value="Bacteria"/>
</dbReference>